<dbReference type="InterPro" id="IPR002182">
    <property type="entry name" value="NB-ARC"/>
</dbReference>
<keyword evidence="11" id="KW-1185">Reference proteome</keyword>
<dbReference type="Gene3D" id="3.30.40.10">
    <property type="entry name" value="Zinc/RING finger domain, C3HC4 (zinc finger)"/>
    <property type="match status" value="1"/>
</dbReference>
<evidence type="ECO:0000256" key="6">
    <source>
        <dbReference type="ARBA" id="ARBA00023054"/>
    </source>
</evidence>
<dbReference type="InterPro" id="IPR027417">
    <property type="entry name" value="P-loop_NTPase"/>
</dbReference>
<evidence type="ECO:0000313" key="10">
    <source>
        <dbReference type="EMBL" id="VAI68305.1"/>
    </source>
</evidence>
<dbReference type="GO" id="GO:0009626">
    <property type="term" value="P:plant-type hypersensitive response"/>
    <property type="evidence" value="ECO:0007669"/>
    <property type="project" value="UniProtKB-ARBA"/>
</dbReference>
<feature type="compositionally biased region" description="Basic and acidic residues" evidence="8">
    <location>
        <begin position="991"/>
        <end position="1000"/>
    </location>
</feature>
<keyword evidence="2" id="KW-0433">Leucine-rich repeat</keyword>
<evidence type="ECO:0000256" key="4">
    <source>
        <dbReference type="ARBA" id="ARBA00022741"/>
    </source>
</evidence>
<dbReference type="SMART" id="SM00184">
    <property type="entry name" value="RING"/>
    <property type="match status" value="1"/>
</dbReference>
<comment type="similarity">
    <text evidence="1">Belongs to the disease resistance NB-LRR family.</text>
</comment>
<dbReference type="Pfam" id="PF23559">
    <property type="entry name" value="WHD_DRP"/>
    <property type="match status" value="1"/>
</dbReference>
<keyword evidence="3" id="KW-0677">Repeat</keyword>
<dbReference type="InterPro" id="IPR032675">
    <property type="entry name" value="LRR_dom_sf"/>
</dbReference>
<dbReference type="Pfam" id="PF23598">
    <property type="entry name" value="LRR_14"/>
    <property type="match status" value="1"/>
</dbReference>
<dbReference type="Gene3D" id="1.20.5.4130">
    <property type="match status" value="1"/>
</dbReference>
<name>A0A9R1BH69_TRITD</name>
<evidence type="ECO:0000256" key="5">
    <source>
        <dbReference type="ARBA" id="ARBA00022821"/>
    </source>
</evidence>
<dbReference type="GO" id="GO:0008270">
    <property type="term" value="F:zinc ion binding"/>
    <property type="evidence" value="ECO:0007669"/>
    <property type="project" value="UniProtKB-KW"/>
</dbReference>
<dbReference type="EMBL" id="LT934123">
    <property type="protein sequence ID" value="VAI68305.1"/>
    <property type="molecule type" value="Genomic_DNA"/>
</dbReference>
<dbReference type="PANTHER" id="PTHR23155:SF1087">
    <property type="entry name" value="OS11G0462900 PROTEIN"/>
    <property type="match status" value="1"/>
</dbReference>
<dbReference type="FunFam" id="3.30.40.10:FF:000226">
    <property type="entry name" value="E3 ubiquitin ligase BIG BROTHER"/>
    <property type="match status" value="1"/>
</dbReference>
<reference evidence="10 11" key="1">
    <citation type="submission" date="2017-09" db="EMBL/GenBank/DDBJ databases">
        <authorList>
            <consortium name="International Durum Wheat Genome Sequencing Consortium (IDWGSC)"/>
            <person name="Milanesi L."/>
        </authorList>
    </citation>
    <scope>NUCLEOTIDE SEQUENCE [LARGE SCALE GENOMIC DNA]</scope>
    <source>
        <strain evidence="11">cv. Svevo</strain>
    </source>
</reference>
<feature type="domain" description="RING-type" evidence="9">
    <location>
        <begin position="1156"/>
        <end position="1197"/>
    </location>
</feature>
<dbReference type="Gramene" id="TRITD7Av1G001870.7">
    <property type="protein sequence ID" value="TRITD7Av1G001870.7"/>
    <property type="gene ID" value="TRITD7Av1G001870"/>
</dbReference>
<dbReference type="InterPro" id="IPR013083">
    <property type="entry name" value="Znf_RING/FYVE/PHD"/>
</dbReference>
<dbReference type="GO" id="GO:0043531">
    <property type="term" value="F:ADP binding"/>
    <property type="evidence" value="ECO:0007669"/>
    <property type="project" value="InterPro"/>
</dbReference>
<dbReference type="InterPro" id="IPR058922">
    <property type="entry name" value="WHD_DRP"/>
</dbReference>
<evidence type="ECO:0000313" key="11">
    <source>
        <dbReference type="Proteomes" id="UP000324705"/>
    </source>
</evidence>
<keyword evidence="7" id="KW-0479">Metal-binding</keyword>
<dbReference type="GO" id="GO:0042742">
    <property type="term" value="P:defense response to bacterium"/>
    <property type="evidence" value="ECO:0007669"/>
    <property type="project" value="UniProtKB-ARBA"/>
</dbReference>
<dbReference type="GO" id="GO:0002758">
    <property type="term" value="P:innate immune response-activating signaling pathway"/>
    <property type="evidence" value="ECO:0007669"/>
    <property type="project" value="UniProtKB-ARBA"/>
</dbReference>
<evidence type="ECO:0000256" key="7">
    <source>
        <dbReference type="PROSITE-ProRule" id="PRU00175"/>
    </source>
</evidence>
<dbReference type="Pfam" id="PF00931">
    <property type="entry name" value="NB-ARC"/>
    <property type="match status" value="1"/>
</dbReference>
<dbReference type="SUPFAM" id="SSF57850">
    <property type="entry name" value="RING/U-box"/>
    <property type="match status" value="1"/>
</dbReference>
<organism evidence="10 11">
    <name type="scientific">Triticum turgidum subsp. durum</name>
    <name type="common">Durum wheat</name>
    <name type="synonym">Triticum durum</name>
    <dbReference type="NCBI Taxonomy" id="4567"/>
    <lineage>
        <taxon>Eukaryota</taxon>
        <taxon>Viridiplantae</taxon>
        <taxon>Streptophyta</taxon>
        <taxon>Embryophyta</taxon>
        <taxon>Tracheophyta</taxon>
        <taxon>Spermatophyta</taxon>
        <taxon>Magnoliopsida</taxon>
        <taxon>Liliopsida</taxon>
        <taxon>Poales</taxon>
        <taxon>Poaceae</taxon>
        <taxon>BOP clade</taxon>
        <taxon>Pooideae</taxon>
        <taxon>Triticodae</taxon>
        <taxon>Triticeae</taxon>
        <taxon>Triticinae</taxon>
        <taxon>Triticum</taxon>
    </lineage>
</organism>
<keyword evidence="7" id="KW-0863">Zinc-finger</keyword>
<dbReference type="SUPFAM" id="SSF52058">
    <property type="entry name" value="L domain-like"/>
    <property type="match status" value="1"/>
</dbReference>
<keyword evidence="6" id="KW-0175">Coiled coil</keyword>
<dbReference type="Gene3D" id="3.40.50.300">
    <property type="entry name" value="P-loop containing nucleotide triphosphate hydrolases"/>
    <property type="match status" value="1"/>
</dbReference>
<protein>
    <recommendedName>
        <fullName evidence="9">RING-type domain-containing protein</fullName>
    </recommendedName>
</protein>
<dbReference type="AlphaFoldDB" id="A0A9R1BH69"/>
<keyword evidence="7" id="KW-0862">Zinc</keyword>
<dbReference type="OMA" id="RLERFEC"/>
<dbReference type="PROSITE" id="PS50089">
    <property type="entry name" value="ZF_RING_2"/>
    <property type="match status" value="1"/>
</dbReference>
<dbReference type="SUPFAM" id="SSF52540">
    <property type="entry name" value="P-loop containing nucleoside triphosphate hydrolases"/>
    <property type="match status" value="1"/>
</dbReference>
<dbReference type="InterPro" id="IPR001841">
    <property type="entry name" value="Znf_RING"/>
</dbReference>
<accession>A0A9R1BH69</accession>
<dbReference type="InterPro" id="IPR044974">
    <property type="entry name" value="Disease_R_plants"/>
</dbReference>
<dbReference type="Pfam" id="PF18052">
    <property type="entry name" value="Rx_N"/>
    <property type="match status" value="1"/>
</dbReference>
<feature type="region of interest" description="Disordered" evidence="8">
    <location>
        <begin position="961"/>
        <end position="1015"/>
    </location>
</feature>
<keyword evidence="5" id="KW-0611">Plant defense</keyword>
<proteinExistence type="inferred from homology"/>
<evidence type="ECO:0000256" key="8">
    <source>
        <dbReference type="SAM" id="MobiDB-lite"/>
    </source>
</evidence>
<feature type="compositionally biased region" description="Polar residues" evidence="8">
    <location>
        <begin position="961"/>
        <end position="971"/>
    </location>
</feature>
<dbReference type="Gene3D" id="3.80.10.10">
    <property type="entry name" value="Ribonuclease Inhibitor"/>
    <property type="match status" value="1"/>
</dbReference>
<dbReference type="FunFam" id="1.10.10.10:FF:000322">
    <property type="entry name" value="Probable disease resistance protein At1g63360"/>
    <property type="match status" value="1"/>
</dbReference>
<keyword evidence="4" id="KW-0547">Nucleotide-binding</keyword>
<dbReference type="InterPro" id="IPR041118">
    <property type="entry name" value="Rx_N"/>
</dbReference>
<dbReference type="InterPro" id="IPR036388">
    <property type="entry name" value="WH-like_DNA-bd_sf"/>
</dbReference>
<evidence type="ECO:0000259" key="9">
    <source>
        <dbReference type="PROSITE" id="PS50089"/>
    </source>
</evidence>
<dbReference type="Proteomes" id="UP000324705">
    <property type="component" value="Chromosome 7A"/>
</dbReference>
<dbReference type="InterPro" id="IPR055414">
    <property type="entry name" value="LRR_R13L4/SHOC2-like"/>
</dbReference>
<dbReference type="Gene3D" id="1.10.10.10">
    <property type="entry name" value="Winged helix-like DNA-binding domain superfamily/Winged helix DNA-binding domain"/>
    <property type="match status" value="1"/>
</dbReference>
<gene>
    <name evidence="10" type="ORF">TRITD_7Av1G001870</name>
</gene>
<evidence type="ECO:0000256" key="2">
    <source>
        <dbReference type="ARBA" id="ARBA00022614"/>
    </source>
</evidence>
<dbReference type="PRINTS" id="PR00364">
    <property type="entry name" value="DISEASERSIST"/>
</dbReference>
<sequence length="1202" mass="136148">MELRRELKEEAATVPLLEQQLPPAHKAVFSDPTRPTRDVSIQGRGGREIGAPISASLGAMRPLVRKLDMLLLAPPNGCSSSTRVKDGMRLLKDDVEKMSLYLDKLLEVEDPPPAANCWMNEARDLSYDMEDYMDSLIFDRPEDASIVPNNIKTTRSRFKFFGHAKTPKTKTKVDVIVETLSELRKYVQEAIERHHVYNLHSCSTLRHRFVSLGPMLPAPMQYEDIVIDGRMNGFINSLANDGDQQLKVLSVLGHACLGKTTLARVLYKRLGKQYHCRAFIRVSKKPDTKRIFRDMLAQLQHQHSPQDCKEADLIDNIKKYLQDKRYLIIIDDLWATSVWDIINHAFPKGSQGSRIVTITQIEDIALTCCSYQSEHVFQMEPLDDDHSRKLFFNTLFGSENDCPEELKEVSNKIVEICDGLPLATISIASLLASQPVISTDILTYIHQSLSSCFSANSISERTRQVLSLSYNNLPHYLKTCLLYLSMYQEGHTFCKDDLLKQWVAEGLIDTTEGQDIKEVAESYLGQLIGRRFIQPICINYNNEVLSCEVHDVVYDLIANKSAEENFIVAIDYSCRKNVALYQKVRRLSLQLGGVKYAEIPSNISKAQVRSLGFFGLLGCMPCIGEFKLLRVLNLQLSGHRHRHGDQDPAIELTRISELFHLRYLKIICDVCIKLPNRLRGLQCLETLDVMDTRGLYVPWDVTYLPHLWHLSLPVDTNLLDWSINLGSLGMPNYLQDLYISTPPSSDHLEGSMEDAERILEALSSLIGGHSNLKTMVVAHKSSVRYGRASKAIIYWNNMAPLPNLRRFECSPHNGIIFHRIPRWMEQLGNLCILKIAVSELLIYDVGILGGLPALTALSLYVETSPDDKIIFGKAGFLVLKYFKLRFTSGIAWLKFEADAMCNLLKLKLIFNAIPQMEQYENGIISIEHMPSLRKISVKFWGGAAGQEYGLVNNHQCNPRINEQSSVYSSNGDESRKQKQQPYEILEEERDEYDKKVKSPADQRNSGLMESSLRPHVPGKSHFSSLMTAPNTYTVHVSKETHKIEAWCESDESSARQLLEEEDSLLVTASKDFAGSVFLEPSSLVVEYRPPANNVAQVATEDIVDPDNMSYEQLQAKDQAVGTQSRGLSDELTCYLVPFRNNCNFFSSKKNNEEYGCAICKSNFKSQQKLIRLPCSHSYHADCITRWLKINKSCPVCNEEVFG</sequence>
<evidence type="ECO:0000256" key="3">
    <source>
        <dbReference type="ARBA" id="ARBA00022737"/>
    </source>
</evidence>
<evidence type="ECO:0000256" key="1">
    <source>
        <dbReference type="ARBA" id="ARBA00008894"/>
    </source>
</evidence>
<dbReference type="PANTHER" id="PTHR23155">
    <property type="entry name" value="DISEASE RESISTANCE PROTEIN RP"/>
    <property type="match status" value="1"/>
</dbReference>
<dbReference type="Pfam" id="PF13639">
    <property type="entry name" value="zf-RING_2"/>
    <property type="match status" value="1"/>
</dbReference>